<sequence length="801" mass="86590">MLSDHPTSSTTQQPFSSPQLAPIQQASPPTKQSLKSWWKTFRPPAKTQESGTGEDPLNFLLLRAQKNKSQPTGIFGVPLRQSIAYANVAISLVDAEGQSYIYGYVPIVVAKCGVYLKEKATNVEGIFRLSGSEKRIKELKTIFDSPDRYGKGLDWAGYTVHDAANVLRRYLNLLPEPIVPLDLYSRFREPLRGHTMAAVGDSDGSPQFSDNFDVNKAIITYQQLITELPPLNRQLLLYILDLLAVFASKSDENRMTAVNLAAIFQPGMLSHPEHDMAPAEYRLSQDVLIFLIENQDHFLIGMRGTAADEQTLNEVENGGTPPPGTPTTPGRSKGTIGRSASNASAGADSVRKFGGIRRNVSVSSHHSRQSNGAPSPASPAYGVTLTSSPSGGIHRSNTVPSKKSPGLPSSRMNKNSGPPSPTPAGLTTNRSNRPRALSPGLPPSSAHLLPSSPGLALNTATESSLADTAHTVTSQERLIPESNERSSEVSTPSRIVSNLFQRSPTDGADKRQPNKLRKKRLPGSSNPSAQSSTNSLDGRSSSVSPGLHASRVNPDHSDHPRLENLSALNPILSNTQATPPATETPRAEQPAHFTPMRPEDPHHPSDRTLRPVISPVSSLHSHSSFNDQSDLDHGEDPALAEAREKRTLWRMSRRRDDSNTLGAALSPKKNGSDSGAGASSSSVGSSGRPRKSFTGDTVPVTSDSGFPSAHIYSSNESGSMALEERKGPLGWIKSKMREKRDESREKEAERERNKSPPGDRPSNISSSALAPRRKSADINRGEEPEHVNGHEHTLPRLNNNP</sequence>
<dbReference type="InParanoid" id="A7F352"/>
<name>A7F352_SCLS1</name>
<dbReference type="CDD" id="cd04396">
    <property type="entry name" value="RhoGAP_fSAC7_BAG7"/>
    <property type="match status" value="1"/>
</dbReference>
<dbReference type="Proteomes" id="UP000001312">
    <property type="component" value="Unassembled WGS sequence"/>
</dbReference>
<dbReference type="PANTHER" id="PTHR15228:SF25">
    <property type="entry name" value="F-BAR DOMAIN-CONTAINING PROTEIN"/>
    <property type="match status" value="1"/>
</dbReference>
<dbReference type="GO" id="GO:0060237">
    <property type="term" value="P:regulation of fungal-type cell wall organization"/>
    <property type="evidence" value="ECO:0000318"/>
    <property type="project" value="GO_Central"/>
</dbReference>
<feature type="compositionally biased region" description="Polar residues" evidence="2">
    <location>
        <begin position="571"/>
        <end position="581"/>
    </location>
</feature>
<dbReference type="InterPro" id="IPR000198">
    <property type="entry name" value="RhoGAP_dom"/>
</dbReference>
<feature type="compositionally biased region" description="Polar residues" evidence="2">
    <location>
        <begin position="458"/>
        <end position="476"/>
    </location>
</feature>
<feature type="compositionally biased region" description="Basic and acidic residues" evidence="2">
    <location>
        <begin position="630"/>
        <end position="647"/>
    </location>
</feature>
<evidence type="ECO:0000256" key="2">
    <source>
        <dbReference type="SAM" id="MobiDB-lite"/>
    </source>
</evidence>
<feature type="compositionally biased region" description="Polar residues" evidence="2">
    <location>
        <begin position="699"/>
        <end position="718"/>
    </location>
</feature>
<feature type="domain" description="Rho-GAP" evidence="3">
    <location>
        <begin position="90"/>
        <end position="299"/>
    </location>
</feature>
<feature type="compositionally biased region" description="Polar residues" evidence="2">
    <location>
        <begin position="384"/>
        <end position="401"/>
    </location>
</feature>
<evidence type="ECO:0000313" key="5">
    <source>
        <dbReference type="Proteomes" id="UP000001312"/>
    </source>
</evidence>
<feature type="compositionally biased region" description="Basic and acidic residues" evidence="2">
    <location>
        <begin position="738"/>
        <end position="754"/>
    </location>
</feature>
<feature type="compositionally biased region" description="Polar residues" evidence="2">
    <location>
        <begin position="488"/>
        <end position="504"/>
    </location>
</feature>
<dbReference type="InterPro" id="IPR008936">
    <property type="entry name" value="Rho_GTPase_activation_prot"/>
</dbReference>
<dbReference type="Pfam" id="PF00620">
    <property type="entry name" value="RhoGAP"/>
    <property type="match status" value="1"/>
</dbReference>
<dbReference type="GeneID" id="5483101"/>
<feature type="compositionally biased region" description="Basic and acidic residues" evidence="2">
    <location>
        <begin position="597"/>
        <end position="609"/>
    </location>
</feature>
<evidence type="ECO:0000256" key="1">
    <source>
        <dbReference type="ARBA" id="ARBA00022468"/>
    </source>
</evidence>
<feature type="compositionally biased region" description="Basic and acidic residues" evidence="2">
    <location>
        <begin position="478"/>
        <end position="487"/>
    </location>
</feature>
<feature type="compositionally biased region" description="Low complexity" evidence="2">
    <location>
        <begin position="611"/>
        <end position="624"/>
    </location>
</feature>
<dbReference type="SMART" id="SM00324">
    <property type="entry name" value="RhoGAP"/>
    <property type="match status" value="1"/>
</dbReference>
<keyword evidence="1" id="KW-0343">GTPase activation</keyword>
<keyword evidence="5" id="KW-1185">Reference proteome</keyword>
<evidence type="ECO:0000313" key="4">
    <source>
        <dbReference type="EMBL" id="EDN96144.1"/>
    </source>
</evidence>
<gene>
    <name evidence="4" type="ORF">SS1G_12350</name>
</gene>
<organism evidence="4 5">
    <name type="scientific">Sclerotinia sclerotiorum (strain ATCC 18683 / 1980 / Ss-1)</name>
    <name type="common">White mold</name>
    <name type="synonym">Whetzelinia sclerotiorum</name>
    <dbReference type="NCBI Taxonomy" id="665079"/>
    <lineage>
        <taxon>Eukaryota</taxon>
        <taxon>Fungi</taxon>
        <taxon>Dikarya</taxon>
        <taxon>Ascomycota</taxon>
        <taxon>Pezizomycotina</taxon>
        <taxon>Leotiomycetes</taxon>
        <taxon>Helotiales</taxon>
        <taxon>Sclerotiniaceae</taxon>
        <taxon>Sclerotinia</taxon>
    </lineage>
</organism>
<feature type="compositionally biased region" description="Polar residues" evidence="2">
    <location>
        <begin position="22"/>
        <end position="34"/>
    </location>
</feature>
<dbReference type="GO" id="GO:0035024">
    <property type="term" value="P:negative regulation of Rho protein signal transduction"/>
    <property type="evidence" value="ECO:0000318"/>
    <property type="project" value="GO_Central"/>
</dbReference>
<dbReference type="STRING" id="665079.A7F352"/>
<feature type="compositionally biased region" description="Basic and acidic residues" evidence="2">
    <location>
        <begin position="774"/>
        <end position="794"/>
    </location>
</feature>
<reference evidence="5" key="1">
    <citation type="journal article" date="2011" name="PLoS Genet.">
        <title>Genomic analysis of the necrotrophic fungal pathogens Sclerotinia sclerotiorum and Botrytis cinerea.</title>
        <authorList>
            <person name="Amselem J."/>
            <person name="Cuomo C.A."/>
            <person name="van Kan J.A."/>
            <person name="Viaud M."/>
            <person name="Benito E.P."/>
            <person name="Couloux A."/>
            <person name="Coutinho P.M."/>
            <person name="de Vries R.P."/>
            <person name="Dyer P.S."/>
            <person name="Fillinger S."/>
            <person name="Fournier E."/>
            <person name="Gout L."/>
            <person name="Hahn M."/>
            <person name="Kohn L."/>
            <person name="Lapalu N."/>
            <person name="Plummer K.M."/>
            <person name="Pradier J.M."/>
            <person name="Quevillon E."/>
            <person name="Sharon A."/>
            <person name="Simon A."/>
            <person name="ten Have A."/>
            <person name="Tudzynski B."/>
            <person name="Tudzynski P."/>
            <person name="Wincker P."/>
            <person name="Andrew M."/>
            <person name="Anthouard V."/>
            <person name="Beever R.E."/>
            <person name="Beffa R."/>
            <person name="Benoit I."/>
            <person name="Bouzid O."/>
            <person name="Brault B."/>
            <person name="Chen Z."/>
            <person name="Choquer M."/>
            <person name="Collemare J."/>
            <person name="Cotton P."/>
            <person name="Danchin E.G."/>
            <person name="Da Silva C."/>
            <person name="Gautier A."/>
            <person name="Giraud C."/>
            <person name="Giraud T."/>
            <person name="Gonzalez C."/>
            <person name="Grossetete S."/>
            <person name="Guldener U."/>
            <person name="Henrissat B."/>
            <person name="Howlett B.J."/>
            <person name="Kodira C."/>
            <person name="Kretschmer M."/>
            <person name="Lappartient A."/>
            <person name="Leroch M."/>
            <person name="Levis C."/>
            <person name="Mauceli E."/>
            <person name="Neuveglise C."/>
            <person name="Oeser B."/>
            <person name="Pearson M."/>
            <person name="Poulain J."/>
            <person name="Poussereau N."/>
            <person name="Quesneville H."/>
            <person name="Rascle C."/>
            <person name="Schumacher J."/>
            <person name="Segurens B."/>
            <person name="Sexton A."/>
            <person name="Silva E."/>
            <person name="Sirven C."/>
            <person name="Soanes D.M."/>
            <person name="Talbot N.J."/>
            <person name="Templeton M."/>
            <person name="Yandava C."/>
            <person name="Yarden O."/>
            <person name="Zeng Q."/>
            <person name="Rollins J.A."/>
            <person name="Lebrun M.H."/>
            <person name="Dickman M."/>
        </authorList>
    </citation>
    <scope>NUCLEOTIDE SEQUENCE [LARGE SCALE GENOMIC DNA]</scope>
    <source>
        <strain evidence="5">ATCC 18683 / 1980 / Ss-1</strain>
    </source>
</reference>
<dbReference type="AlphaFoldDB" id="A7F352"/>
<accession>A7F352</accession>
<feature type="compositionally biased region" description="Low complexity" evidence="2">
    <location>
        <begin position="1"/>
        <end position="19"/>
    </location>
</feature>
<evidence type="ECO:0000259" key="3">
    <source>
        <dbReference type="PROSITE" id="PS50238"/>
    </source>
</evidence>
<dbReference type="KEGG" id="ssl:SS1G_12350"/>
<dbReference type="PROSITE" id="PS50238">
    <property type="entry name" value="RHOGAP"/>
    <property type="match status" value="1"/>
</dbReference>
<dbReference type="HOGENOM" id="CLU_004568_0_1_1"/>
<feature type="region of interest" description="Disordered" evidence="2">
    <location>
        <begin position="313"/>
        <end position="801"/>
    </location>
</feature>
<dbReference type="SUPFAM" id="SSF48350">
    <property type="entry name" value="GTPase activation domain, GAP"/>
    <property type="match status" value="1"/>
</dbReference>
<dbReference type="RefSeq" id="XP_001587320.1">
    <property type="nucleotide sequence ID" value="XM_001587270.1"/>
</dbReference>
<dbReference type="eggNOG" id="KOG2710">
    <property type="taxonomic scope" value="Eukaryota"/>
</dbReference>
<feature type="compositionally biased region" description="Low complexity" evidence="2">
    <location>
        <begin position="524"/>
        <end position="535"/>
    </location>
</feature>
<feature type="compositionally biased region" description="Basic and acidic residues" evidence="2">
    <location>
        <begin position="553"/>
        <end position="562"/>
    </location>
</feature>
<dbReference type="Gene3D" id="1.10.555.10">
    <property type="entry name" value="Rho GTPase activation protein"/>
    <property type="match status" value="1"/>
</dbReference>
<feature type="compositionally biased region" description="Low complexity" evidence="2">
    <location>
        <begin position="436"/>
        <end position="457"/>
    </location>
</feature>
<dbReference type="EMBL" id="CH476639">
    <property type="protein sequence ID" value="EDN96144.1"/>
    <property type="molecule type" value="Genomic_DNA"/>
</dbReference>
<feature type="region of interest" description="Disordered" evidence="2">
    <location>
        <begin position="1"/>
        <end position="34"/>
    </location>
</feature>
<dbReference type="GO" id="GO:0007165">
    <property type="term" value="P:signal transduction"/>
    <property type="evidence" value="ECO:0007669"/>
    <property type="project" value="InterPro"/>
</dbReference>
<feature type="compositionally biased region" description="Low complexity" evidence="2">
    <location>
        <begin position="672"/>
        <end position="687"/>
    </location>
</feature>
<dbReference type="OMA" id="QHAMAPE"/>
<proteinExistence type="predicted"/>
<dbReference type="GO" id="GO:0005096">
    <property type="term" value="F:GTPase activator activity"/>
    <property type="evidence" value="ECO:0000318"/>
    <property type="project" value="GO_Central"/>
</dbReference>
<dbReference type="PANTHER" id="PTHR15228">
    <property type="entry name" value="SPERMATHECAL PHYSIOLOGY VARIANT"/>
    <property type="match status" value="1"/>
</dbReference>
<dbReference type="GO" id="GO:0005938">
    <property type="term" value="C:cell cortex"/>
    <property type="evidence" value="ECO:0000318"/>
    <property type="project" value="GO_Central"/>
</dbReference>
<dbReference type="InterPro" id="IPR051025">
    <property type="entry name" value="RhoGAP"/>
</dbReference>
<protein>
    <recommendedName>
        <fullName evidence="3">Rho-GAP domain-containing protein</fullName>
    </recommendedName>
</protein>